<protein>
    <submittedName>
        <fullName evidence="8">RNA polymerase subunit sigma-70</fullName>
    </submittedName>
</protein>
<feature type="domain" description="RNA polymerase sigma-70 region 4" evidence="7">
    <location>
        <begin position="200"/>
        <end position="249"/>
    </location>
</feature>
<reference evidence="8 9" key="2">
    <citation type="journal article" date="2016" name="Int. J. Syst. Evol. Microbiol.">
        <title>Paenibacillus bovis sp. nov., isolated from raw yak (Bos grunniens) milk.</title>
        <authorList>
            <person name="Gao C."/>
            <person name="Han J."/>
            <person name="Liu Z."/>
            <person name="Xu X."/>
            <person name="Hang F."/>
            <person name="Wu Z."/>
        </authorList>
    </citation>
    <scope>NUCLEOTIDE SEQUENCE [LARGE SCALE GENOMIC DNA]</scope>
    <source>
        <strain evidence="8 9">BD3526</strain>
    </source>
</reference>
<dbReference type="STRING" id="1616788.AR543_21160"/>
<dbReference type="SUPFAM" id="SSF88946">
    <property type="entry name" value="Sigma2 domain of RNA polymerase sigma factors"/>
    <property type="match status" value="1"/>
</dbReference>
<dbReference type="InterPro" id="IPR014284">
    <property type="entry name" value="RNA_pol_sigma-70_dom"/>
</dbReference>
<keyword evidence="1" id="KW-0805">Transcription regulation</keyword>
<sequence>MSERVTPPESMDEAIGLIWEYQQTKDNDIATVLIKKYEPMVKMAAGKIARNRPDLYEDLYQVGQMALIRLLQQYDISLGIPFEPYAMKSMIGHMKNFLRDKSWYIQVPRRIKEKGALVQQAIDELTVKLERSPSVREIAGFLELSEEETIEVLAGRECYHYVSLDSPLSQEESAATLGELISADVNDYDAVEKRMDLQQALSQLKEQEQKVLLLAFQEGQSQRAIAQKLGVSQMSVSRIQKRATEKLKQIMSNASSSG</sequence>
<dbReference type="GO" id="GO:0006352">
    <property type="term" value="P:DNA-templated transcription initiation"/>
    <property type="evidence" value="ECO:0007669"/>
    <property type="project" value="InterPro"/>
</dbReference>
<evidence type="ECO:0000256" key="2">
    <source>
        <dbReference type="ARBA" id="ARBA00023082"/>
    </source>
</evidence>
<evidence type="ECO:0000256" key="3">
    <source>
        <dbReference type="ARBA" id="ARBA00023125"/>
    </source>
</evidence>
<dbReference type="InterPro" id="IPR007627">
    <property type="entry name" value="RNA_pol_sigma70_r2"/>
</dbReference>
<dbReference type="InterPro" id="IPR007624">
    <property type="entry name" value="RNA_pol_sigma70_r3"/>
</dbReference>
<dbReference type="RefSeq" id="WP_017814319.1">
    <property type="nucleotide sequence ID" value="NZ_CP013023.1"/>
</dbReference>
<accession>A0A172ZKT9</accession>
<dbReference type="Gene3D" id="1.10.1740.10">
    <property type="match status" value="1"/>
</dbReference>
<evidence type="ECO:0000259" key="5">
    <source>
        <dbReference type="Pfam" id="PF04539"/>
    </source>
</evidence>
<keyword evidence="9" id="KW-1185">Reference proteome</keyword>
<dbReference type="AlphaFoldDB" id="A0A172ZKT9"/>
<dbReference type="InterPro" id="IPR007630">
    <property type="entry name" value="RNA_pol_sigma70_r4"/>
</dbReference>
<dbReference type="Pfam" id="PF04542">
    <property type="entry name" value="Sigma70_r2"/>
    <property type="match status" value="1"/>
</dbReference>
<dbReference type="PANTHER" id="PTHR30385">
    <property type="entry name" value="SIGMA FACTOR F FLAGELLAR"/>
    <property type="match status" value="1"/>
</dbReference>
<dbReference type="Proteomes" id="UP000078148">
    <property type="component" value="Chromosome"/>
</dbReference>
<dbReference type="OrthoDB" id="9809557at2"/>
<reference evidence="9" key="1">
    <citation type="submission" date="2015-10" db="EMBL/GenBank/DDBJ databases">
        <title>Genome of Paenibacillus bovis sp. nov.</title>
        <authorList>
            <person name="Wu Z."/>
            <person name="Gao C."/>
            <person name="Liu Z."/>
            <person name="Zheng H."/>
        </authorList>
    </citation>
    <scope>NUCLEOTIDE SEQUENCE [LARGE SCALE GENOMIC DNA]</scope>
    <source>
        <strain evidence="9">BD3526</strain>
    </source>
</reference>
<dbReference type="Pfam" id="PF04545">
    <property type="entry name" value="Sigma70_r4"/>
    <property type="match status" value="1"/>
</dbReference>
<gene>
    <name evidence="8" type="ORF">AR543_21160</name>
</gene>
<dbReference type="InterPro" id="IPR013324">
    <property type="entry name" value="RNA_pol_sigma_r3/r4-like"/>
</dbReference>
<dbReference type="GO" id="GO:0016987">
    <property type="term" value="F:sigma factor activity"/>
    <property type="evidence" value="ECO:0007669"/>
    <property type="project" value="UniProtKB-KW"/>
</dbReference>
<keyword evidence="4" id="KW-0804">Transcription</keyword>
<evidence type="ECO:0000313" key="8">
    <source>
        <dbReference type="EMBL" id="ANF98254.1"/>
    </source>
</evidence>
<evidence type="ECO:0000259" key="6">
    <source>
        <dbReference type="Pfam" id="PF04542"/>
    </source>
</evidence>
<dbReference type="CDD" id="cd06171">
    <property type="entry name" value="Sigma70_r4"/>
    <property type="match status" value="1"/>
</dbReference>
<feature type="domain" description="RNA polymerase sigma-70 region 2" evidence="6">
    <location>
        <begin position="33"/>
        <end position="103"/>
    </location>
</feature>
<evidence type="ECO:0000256" key="1">
    <source>
        <dbReference type="ARBA" id="ARBA00023015"/>
    </source>
</evidence>
<evidence type="ECO:0000313" key="9">
    <source>
        <dbReference type="Proteomes" id="UP000078148"/>
    </source>
</evidence>
<proteinExistence type="predicted"/>
<dbReference type="PANTHER" id="PTHR30385:SF4">
    <property type="entry name" value="RNA POLYMERASE SIGMA-E FACTOR"/>
    <property type="match status" value="1"/>
</dbReference>
<keyword evidence="3" id="KW-0238">DNA-binding</keyword>
<dbReference type="KEGG" id="pbv:AR543_21160"/>
<feature type="domain" description="RNA polymerase sigma-70 region 3" evidence="5">
    <location>
        <begin position="114"/>
        <end position="184"/>
    </location>
</feature>
<dbReference type="SUPFAM" id="SSF88659">
    <property type="entry name" value="Sigma3 and sigma4 domains of RNA polymerase sigma factors"/>
    <property type="match status" value="2"/>
</dbReference>
<dbReference type="NCBIfam" id="TIGR02937">
    <property type="entry name" value="sigma70-ECF"/>
    <property type="match status" value="1"/>
</dbReference>
<dbReference type="GO" id="GO:0003677">
    <property type="term" value="F:DNA binding"/>
    <property type="evidence" value="ECO:0007669"/>
    <property type="project" value="UniProtKB-KW"/>
</dbReference>
<keyword evidence="2" id="KW-0731">Sigma factor</keyword>
<dbReference type="InterPro" id="IPR013325">
    <property type="entry name" value="RNA_pol_sigma_r2"/>
</dbReference>
<dbReference type="Gene3D" id="1.20.140.160">
    <property type="match status" value="1"/>
</dbReference>
<evidence type="ECO:0000256" key="4">
    <source>
        <dbReference type="ARBA" id="ARBA00023163"/>
    </source>
</evidence>
<name>A0A172ZKT9_9BACL</name>
<evidence type="ECO:0000259" key="7">
    <source>
        <dbReference type="Pfam" id="PF04545"/>
    </source>
</evidence>
<organism evidence="8 9">
    <name type="scientific">Paenibacillus bovis</name>
    <dbReference type="NCBI Taxonomy" id="1616788"/>
    <lineage>
        <taxon>Bacteria</taxon>
        <taxon>Bacillati</taxon>
        <taxon>Bacillota</taxon>
        <taxon>Bacilli</taxon>
        <taxon>Bacillales</taxon>
        <taxon>Paenibacillaceae</taxon>
        <taxon>Paenibacillus</taxon>
    </lineage>
</organism>
<dbReference type="Pfam" id="PF04539">
    <property type="entry name" value="Sigma70_r3"/>
    <property type="match status" value="1"/>
</dbReference>
<dbReference type="EMBL" id="CP013023">
    <property type="protein sequence ID" value="ANF98254.1"/>
    <property type="molecule type" value="Genomic_DNA"/>
</dbReference>